<comment type="similarity">
    <text evidence="1">Belongs to the gamma-glutamylcyclotransferase family.</text>
</comment>
<keyword evidence="6" id="KW-1185">Reference proteome</keyword>
<dbReference type="EMBL" id="MLYV02000883">
    <property type="protein sequence ID" value="PSR75564.1"/>
    <property type="molecule type" value="Genomic_DNA"/>
</dbReference>
<dbReference type="SUPFAM" id="SSF110857">
    <property type="entry name" value="Gamma-glutamyl cyclotransferase-like"/>
    <property type="match status" value="1"/>
</dbReference>
<dbReference type="Gene3D" id="3.10.490.10">
    <property type="entry name" value="Gamma-glutamyl cyclotransferase-like"/>
    <property type="match status" value="1"/>
</dbReference>
<dbReference type="GO" id="GO:0016740">
    <property type="term" value="F:transferase activity"/>
    <property type="evidence" value="ECO:0007669"/>
    <property type="project" value="UniProtKB-KW"/>
</dbReference>
<name>A0A2R6NRU7_9APHY</name>
<dbReference type="CDD" id="cd06661">
    <property type="entry name" value="GGCT_like"/>
    <property type="match status" value="1"/>
</dbReference>
<evidence type="ECO:0000256" key="3">
    <source>
        <dbReference type="ARBA" id="ARBA00030602"/>
    </source>
</evidence>
<dbReference type="OrthoDB" id="1044435at2759"/>
<accession>A0A2R6NRU7</accession>
<proteinExistence type="inferred from homology"/>
<dbReference type="Pfam" id="PF06094">
    <property type="entry name" value="GGACT"/>
    <property type="match status" value="1"/>
</dbReference>
<sequence length="217" mass="24427">MASTYSAFFYGTLLHPSILRRVIGHHGTELEICPALLLHADYPGVIPYSKTKELVHGKELSYEDRAVRGTLVRGLSEKDVSLLDIFEGDEYTREIVSVHPLAEFTPLSSADTSDSSIVPTTPPPIPPLSSLSSPLTAHTYIWAKPLSQLRPELWEYAEFVRTNAWKWVGDGSRDNKDYVEVDKRREMGGVIVRTEIVKEPGQDEKVMAEKDNEQKME</sequence>
<evidence type="ECO:0000313" key="5">
    <source>
        <dbReference type="EMBL" id="PSR75564.1"/>
    </source>
</evidence>
<dbReference type="PANTHER" id="PTHR31544:SF2">
    <property type="entry name" value="AIG2-LIKE PROTEIN D"/>
    <property type="match status" value="1"/>
</dbReference>
<dbReference type="Proteomes" id="UP000186601">
    <property type="component" value="Unassembled WGS sequence"/>
</dbReference>
<dbReference type="InterPro" id="IPR036568">
    <property type="entry name" value="GGCT-like_sf"/>
</dbReference>
<gene>
    <name evidence="5" type="ORF">PHLCEN_2v9044</name>
</gene>
<reference evidence="5 6" key="1">
    <citation type="submission" date="2018-02" db="EMBL/GenBank/DDBJ databases">
        <title>Genome sequence of the basidiomycete white-rot fungus Phlebia centrifuga.</title>
        <authorList>
            <person name="Granchi Z."/>
            <person name="Peng M."/>
            <person name="de Vries R.P."/>
            <person name="Hilden K."/>
            <person name="Makela M.R."/>
            <person name="Grigoriev I."/>
            <person name="Riley R."/>
        </authorList>
    </citation>
    <scope>NUCLEOTIDE SEQUENCE [LARGE SCALE GENOMIC DNA]</scope>
    <source>
        <strain evidence="5 6">FBCC195</strain>
    </source>
</reference>
<protein>
    <recommendedName>
        <fullName evidence="3">Putative gamma-glutamylcyclotransferase</fullName>
    </recommendedName>
</protein>
<dbReference type="InterPro" id="IPR013024">
    <property type="entry name" value="GGCT-like"/>
</dbReference>
<evidence type="ECO:0000313" key="6">
    <source>
        <dbReference type="Proteomes" id="UP000186601"/>
    </source>
</evidence>
<evidence type="ECO:0000259" key="4">
    <source>
        <dbReference type="Pfam" id="PF06094"/>
    </source>
</evidence>
<evidence type="ECO:0000256" key="2">
    <source>
        <dbReference type="ARBA" id="ARBA00022679"/>
    </source>
</evidence>
<dbReference type="InterPro" id="IPR009288">
    <property type="entry name" value="AIG2-like_dom"/>
</dbReference>
<dbReference type="InterPro" id="IPR045038">
    <property type="entry name" value="AIG2-like"/>
</dbReference>
<feature type="domain" description="Gamma-glutamylcyclotransferase AIG2-like" evidence="4">
    <location>
        <begin position="8"/>
        <end position="98"/>
    </location>
</feature>
<organism evidence="5 6">
    <name type="scientific">Hermanssonia centrifuga</name>
    <dbReference type="NCBI Taxonomy" id="98765"/>
    <lineage>
        <taxon>Eukaryota</taxon>
        <taxon>Fungi</taxon>
        <taxon>Dikarya</taxon>
        <taxon>Basidiomycota</taxon>
        <taxon>Agaricomycotina</taxon>
        <taxon>Agaricomycetes</taxon>
        <taxon>Polyporales</taxon>
        <taxon>Meruliaceae</taxon>
        <taxon>Hermanssonia</taxon>
    </lineage>
</organism>
<dbReference type="AlphaFoldDB" id="A0A2R6NRU7"/>
<dbReference type="PANTHER" id="PTHR31544">
    <property type="entry name" value="AIG2-LIKE PROTEIN D"/>
    <property type="match status" value="1"/>
</dbReference>
<comment type="caution">
    <text evidence="5">The sequence shown here is derived from an EMBL/GenBank/DDBJ whole genome shotgun (WGS) entry which is preliminary data.</text>
</comment>
<keyword evidence="2" id="KW-0808">Transferase</keyword>
<evidence type="ECO:0000256" key="1">
    <source>
        <dbReference type="ARBA" id="ARBA00008861"/>
    </source>
</evidence>